<keyword evidence="11" id="KW-1185">Reference proteome</keyword>
<comment type="subcellular location">
    <subcellularLocation>
        <location evidence="1">Membrane</location>
        <topology evidence="1">Multi-pass membrane protein</topology>
    </subcellularLocation>
</comment>
<keyword evidence="4 6" id="KW-0472">Membrane</keyword>
<evidence type="ECO:0000313" key="8">
    <source>
        <dbReference type="EMBL" id="CAI4010080.1"/>
    </source>
</evidence>
<feature type="region of interest" description="Disordered" evidence="5">
    <location>
        <begin position="1"/>
        <end position="27"/>
    </location>
</feature>
<evidence type="ECO:0000256" key="2">
    <source>
        <dbReference type="ARBA" id="ARBA00022692"/>
    </source>
</evidence>
<dbReference type="PANTHER" id="PTHR43243">
    <property type="entry name" value="INNER MEMBRANE TRANSPORTER YGJI-RELATED"/>
    <property type="match status" value="1"/>
</dbReference>
<gene>
    <name evidence="8" type="ORF">C1SCF055_LOCUS35390</name>
</gene>
<proteinExistence type="predicted"/>
<keyword evidence="2 6" id="KW-0812">Transmembrane</keyword>
<keyword evidence="3 6" id="KW-1133">Transmembrane helix</keyword>
<dbReference type="PANTHER" id="PTHR43243:SF82">
    <property type="entry name" value="CATIONIC AMINO ACID TRANSPORTER C-TERMINAL DOMAIN-CONTAINING PROTEIN"/>
    <property type="match status" value="1"/>
</dbReference>
<feature type="transmembrane region" description="Helical" evidence="6">
    <location>
        <begin position="493"/>
        <end position="518"/>
    </location>
</feature>
<comment type="caution">
    <text evidence="8">The sequence shown here is derived from an EMBL/GenBank/DDBJ whole genome shotgun (WGS) entry which is preliminary data.</text>
</comment>
<feature type="transmembrane region" description="Helical" evidence="6">
    <location>
        <begin position="99"/>
        <end position="119"/>
    </location>
</feature>
<feature type="transmembrane region" description="Helical" evidence="6">
    <location>
        <begin position="353"/>
        <end position="375"/>
    </location>
</feature>
<dbReference type="InterPro" id="IPR029485">
    <property type="entry name" value="CAT_C"/>
</dbReference>
<name>A0A9P1DI22_9DINO</name>
<accession>A0A9P1DI22</accession>
<evidence type="ECO:0000256" key="4">
    <source>
        <dbReference type="ARBA" id="ARBA00023136"/>
    </source>
</evidence>
<dbReference type="InterPro" id="IPR002293">
    <property type="entry name" value="AA/rel_permease1"/>
</dbReference>
<dbReference type="OrthoDB" id="5982228at2759"/>
<feature type="transmembrane region" description="Helical" evidence="6">
    <location>
        <begin position="269"/>
        <end position="289"/>
    </location>
</feature>
<feature type="transmembrane region" description="Helical" evidence="6">
    <location>
        <begin position="561"/>
        <end position="580"/>
    </location>
</feature>
<evidence type="ECO:0000256" key="5">
    <source>
        <dbReference type="SAM" id="MobiDB-lite"/>
    </source>
</evidence>
<reference evidence="8" key="1">
    <citation type="submission" date="2022-10" db="EMBL/GenBank/DDBJ databases">
        <authorList>
            <person name="Chen Y."/>
            <person name="Dougan E. K."/>
            <person name="Chan C."/>
            <person name="Rhodes N."/>
            <person name="Thang M."/>
        </authorList>
    </citation>
    <scope>NUCLEOTIDE SEQUENCE</scope>
</reference>
<feature type="transmembrane region" description="Helical" evidence="6">
    <location>
        <begin position="65"/>
        <end position="87"/>
    </location>
</feature>
<feature type="transmembrane region" description="Helical" evidence="6">
    <location>
        <begin position="461"/>
        <end position="481"/>
    </location>
</feature>
<feature type="transmembrane region" description="Helical" evidence="6">
    <location>
        <begin position="310"/>
        <end position="333"/>
    </location>
</feature>
<dbReference type="Pfam" id="PF13906">
    <property type="entry name" value="AA_permease_C"/>
    <property type="match status" value="1"/>
</dbReference>
<dbReference type="Pfam" id="PF13520">
    <property type="entry name" value="AA_permease_2"/>
    <property type="match status" value="1"/>
</dbReference>
<dbReference type="EMBL" id="CAMXCT020004713">
    <property type="protein sequence ID" value="CAL1163455.1"/>
    <property type="molecule type" value="Genomic_DNA"/>
</dbReference>
<feature type="transmembrane region" description="Helical" evidence="6">
    <location>
        <begin position="426"/>
        <end position="449"/>
    </location>
</feature>
<dbReference type="Proteomes" id="UP001152797">
    <property type="component" value="Unassembled WGS sequence"/>
</dbReference>
<feature type="transmembrane region" description="Helical" evidence="6">
    <location>
        <begin position="140"/>
        <end position="161"/>
    </location>
</feature>
<dbReference type="AlphaFoldDB" id="A0A9P1DI22"/>
<dbReference type="EMBL" id="CAMXCT010004713">
    <property type="protein sequence ID" value="CAI4010080.1"/>
    <property type="molecule type" value="Genomic_DNA"/>
</dbReference>
<feature type="transmembrane region" description="Helical" evidence="6">
    <location>
        <begin position="530"/>
        <end position="549"/>
    </location>
</feature>
<evidence type="ECO:0000313" key="9">
    <source>
        <dbReference type="EMBL" id="CAL1163455.1"/>
    </source>
</evidence>
<dbReference type="GO" id="GO:0015171">
    <property type="term" value="F:amino acid transmembrane transporter activity"/>
    <property type="evidence" value="ECO:0007669"/>
    <property type="project" value="TreeGrafter"/>
</dbReference>
<organism evidence="8">
    <name type="scientific">Cladocopium goreaui</name>
    <dbReference type="NCBI Taxonomy" id="2562237"/>
    <lineage>
        <taxon>Eukaryota</taxon>
        <taxon>Sar</taxon>
        <taxon>Alveolata</taxon>
        <taxon>Dinophyceae</taxon>
        <taxon>Suessiales</taxon>
        <taxon>Symbiodiniaceae</taxon>
        <taxon>Cladocopium</taxon>
    </lineage>
</organism>
<reference evidence="9" key="2">
    <citation type="submission" date="2024-04" db="EMBL/GenBank/DDBJ databases">
        <authorList>
            <person name="Chen Y."/>
            <person name="Shah S."/>
            <person name="Dougan E. K."/>
            <person name="Thang M."/>
            <person name="Chan C."/>
        </authorList>
    </citation>
    <scope>NUCLEOTIDE SEQUENCE [LARGE SCALE GENOMIC DNA]</scope>
</reference>
<feature type="domain" description="Cationic amino acid transporter C-terminal" evidence="7">
    <location>
        <begin position="532"/>
        <end position="577"/>
    </location>
</feature>
<sequence>MADHDYNNDSADSAEEESSDSEGELCKTPKVDTTRRCCFAAANRRKTMDAVIAEMEHEPPSETKLSLIDLLCIGVGSTVGSGVFVLTGDVLPVAGPSASLSWIFAGAACLLSGFAYMELSARLPTRGSCYTFSYHGLGELWAVIGAFCITLEYGVSGAGVARNWSRKMGNFLGEDYKHVVFFYFGKGTWAANATAAELDDPYARTDHNYMDLSAAFLTAGCTLLLMGGLSLSKAVVNLMTLMKVLLVIFMVICGFLGASQNIFESGEVFAPGGISGVVNATTLLFFGFIGFDEVCCLSSKAKNASRTMPLALIGTLGIAAVVSFTAQLAISLISEPGKSSDFGTAFADKGWTVVSWIVCLGELILLPLVVLLSILPQPEVSATMATDRLIPSIFRKQSSDGTFVWGLALTGLIALVALALACPVSILWNVISLGVLLSFNLSNASLINIRYGNVGVVSQPRVAKLVFVIFVSAMVAGYINWKGILSLALHGKMPYLASFILGAAFTLLTVYLTIHLACRYSQIHEENQEEIFHAPCVPFIPVLAIYINSTLMADIEWKDHFVLFMMLGGWLLLYLLYPCLARKKSLEV</sequence>
<feature type="compositionally biased region" description="Acidic residues" evidence="5">
    <location>
        <begin position="12"/>
        <end position="23"/>
    </location>
</feature>
<feature type="transmembrane region" description="Helical" evidence="6">
    <location>
        <begin position="212"/>
        <end position="232"/>
    </location>
</feature>
<dbReference type="EMBL" id="CAMXCT030004713">
    <property type="protein sequence ID" value="CAL4797392.1"/>
    <property type="molecule type" value="Genomic_DNA"/>
</dbReference>
<dbReference type="Gene3D" id="1.20.1740.10">
    <property type="entry name" value="Amino acid/polyamine transporter I"/>
    <property type="match status" value="1"/>
</dbReference>
<dbReference type="GO" id="GO:0016020">
    <property type="term" value="C:membrane"/>
    <property type="evidence" value="ECO:0007669"/>
    <property type="project" value="UniProtKB-SubCell"/>
</dbReference>
<evidence type="ECO:0000313" key="10">
    <source>
        <dbReference type="EMBL" id="CAL4797392.1"/>
    </source>
</evidence>
<evidence type="ECO:0000256" key="3">
    <source>
        <dbReference type="ARBA" id="ARBA00022989"/>
    </source>
</evidence>
<evidence type="ECO:0000259" key="7">
    <source>
        <dbReference type="Pfam" id="PF13906"/>
    </source>
</evidence>
<evidence type="ECO:0000256" key="6">
    <source>
        <dbReference type="SAM" id="Phobius"/>
    </source>
</evidence>
<protein>
    <submittedName>
        <fullName evidence="10">Amino acid permease</fullName>
    </submittedName>
</protein>
<feature type="transmembrane region" description="Helical" evidence="6">
    <location>
        <begin position="402"/>
        <end position="420"/>
    </location>
</feature>
<evidence type="ECO:0000313" key="11">
    <source>
        <dbReference type="Proteomes" id="UP001152797"/>
    </source>
</evidence>
<feature type="transmembrane region" description="Helical" evidence="6">
    <location>
        <begin position="244"/>
        <end position="263"/>
    </location>
</feature>
<evidence type="ECO:0000256" key="1">
    <source>
        <dbReference type="ARBA" id="ARBA00004141"/>
    </source>
</evidence>